<organism evidence="2 3">
    <name type="scientific">Compostibacter hankyongensis</name>
    <dbReference type="NCBI Taxonomy" id="1007089"/>
    <lineage>
        <taxon>Bacteria</taxon>
        <taxon>Pseudomonadati</taxon>
        <taxon>Bacteroidota</taxon>
        <taxon>Chitinophagia</taxon>
        <taxon>Chitinophagales</taxon>
        <taxon>Chitinophagaceae</taxon>
        <taxon>Compostibacter</taxon>
    </lineage>
</organism>
<feature type="signal peptide" evidence="1">
    <location>
        <begin position="1"/>
        <end position="22"/>
    </location>
</feature>
<sequence>MKKLKVSLTALALTAGVAGAFAATSSQPIGQLDEFSYVKSGSPNFTGTREQAQDNYDCHGQTNICALAYDPGFAGDGNHRQPSQDIFLND</sequence>
<dbReference type="EMBL" id="BAABFN010000020">
    <property type="protein sequence ID" value="GAA4317252.1"/>
    <property type="molecule type" value="Genomic_DNA"/>
</dbReference>
<name>A0ABP8G4L9_9BACT</name>
<dbReference type="Proteomes" id="UP001501207">
    <property type="component" value="Unassembled WGS sequence"/>
</dbReference>
<comment type="caution">
    <text evidence="2">The sequence shown here is derived from an EMBL/GenBank/DDBJ whole genome shotgun (WGS) entry which is preliminary data.</text>
</comment>
<proteinExistence type="predicted"/>
<gene>
    <name evidence="2" type="ORF">GCM10023143_29200</name>
</gene>
<feature type="chain" id="PRO_5045080308" evidence="1">
    <location>
        <begin position="23"/>
        <end position="90"/>
    </location>
</feature>
<keyword evidence="1" id="KW-0732">Signal</keyword>
<evidence type="ECO:0000256" key="1">
    <source>
        <dbReference type="SAM" id="SignalP"/>
    </source>
</evidence>
<dbReference type="Pfam" id="PF20130">
    <property type="entry name" value="DUF6520"/>
    <property type="match status" value="1"/>
</dbReference>
<accession>A0ABP8G4L9</accession>
<protein>
    <submittedName>
        <fullName evidence="2">Uncharacterized protein</fullName>
    </submittedName>
</protein>
<evidence type="ECO:0000313" key="2">
    <source>
        <dbReference type="EMBL" id="GAA4317252.1"/>
    </source>
</evidence>
<reference evidence="3" key="1">
    <citation type="journal article" date="2019" name="Int. J. Syst. Evol. Microbiol.">
        <title>The Global Catalogue of Microorganisms (GCM) 10K type strain sequencing project: providing services to taxonomists for standard genome sequencing and annotation.</title>
        <authorList>
            <consortium name="The Broad Institute Genomics Platform"/>
            <consortium name="The Broad Institute Genome Sequencing Center for Infectious Disease"/>
            <person name="Wu L."/>
            <person name="Ma J."/>
        </authorList>
    </citation>
    <scope>NUCLEOTIDE SEQUENCE [LARGE SCALE GENOMIC DNA]</scope>
    <source>
        <strain evidence="3">JCM 17664</strain>
    </source>
</reference>
<keyword evidence="3" id="KW-1185">Reference proteome</keyword>
<evidence type="ECO:0000313" key="3">
    <source>
        <dbReference type="Proteomes" id="UP001501207"/>
    </source>
</evidence>
<dbReference type="RefSeq" id="WP_344980641.1">
    <property type="nucleotide sequence ID" value="NZ_BAABFN010000020.1"/>
</dbReference>
<dbReference type="InterPro" id="IPR045391">
    <property type="entry name" value="DUF6520"/>
</dbReference>